<name>A0AAJ0HQX1_9PEZI</name>
<protein>
    <submittedName>
        <fullName evidence="2">Uncharacterized protein</fullName>
    </submittedName>
</protein>
<dbReference type="AlphaFoldDB" id="A0AAJ0HQX1"/>
<dbReference type="Proteomes" id="UP001275084">
    <property type="component" value="Unassembled WGS sequence"/>
</dbReference>
<organism evidence="2 3">
    <name type="scientific">Lasiosphaeria hispida</name>
    <dbReference type="NCBI Taxonomy" id="260671"/>
    <lineage>
        <taxon>Eukaryota</taxon>
        <taxon>Fungi</taxon>
        <taxon>Dikarya</taxon>
        <taxon>Ascomycota</taxon>
        <taxon>Pezizomycotina</taxon>
        <taxon>Sordariomycetes</taxon>
        <taxon>Sordariomycetidae</taxon>
        <taxon>Sordariales</taxon>
        <taxon>Lasiosphaeriaceae</taxon>
        <taxon>Lasiosphaeria</taxon>
    </lineage>
</organism>
<keyword evidence="3" id="KW-1185">Reference proteome</keyword>
<proteinExistence type="predicted"/>
<gene>
    <name evidence="2" type="ORF">B0T25DRAFT_110495</name>
</gene>
<comment type="caution">
    <text evidence="2">The sequence shown here is derived from an EMBL/GenBank/DDBJ whole genome shotgun (WGS) entry which is preliminary data.</text>
</comment>
<sequence length="272" mass="29714">MTSRCVMSVWGLLALIGAFQGSGVLAAPTQTVGSWTMIGFYRSCSSIDNMCTYAFDVDENTGSDTDRVTCFIDVTGPEETDFSNRPCTPRFVVNAGWDKSYNDGPGNGTGASTPKSFITIVVTDLALHAHAFFAYREDQIGDFKTEAPKLTSPAFTIGTFGDPDGLLAIAPQPTLPVPNLAPRALETADPAERTSREQKSLQILRLNRFWDASFRFTLLSFTINQGNTEIQTCEMRIVDTDPKASWYGRPCGDFTISWGYKTDTDGAVMTVC</sequence>
<reference evidence="2" key="1">
    <citation type="journal article" date="2023" name="Mol. Phylogenet. Evol.">
        <title>Genome-scale phylogeny and comparative genomics of the fungal order Sordariales.</title>
        <authorList>
            <person name="Hensen N."/>
            <person name="Bonometti L."/>
            <person name="Westerberg I."/>
            <person name="Brannstrom I.O."/>
            <person name="Guillou S."/>
            <person name="Cros-Aarteil S."/>
            <person name="Calhoun S."/>
            <person name="Haridas S."/>
            <person name="Kuo A."/>
            <person name="Mondo S."/>
            <person name="Pangilinan J."/>
            <person name="Riley R."/>
            <person name="LaButti K."/>
            <person name="Andreopoulos B."/>
            <person name="Lipzen A."/>
            <person name="Chen C."/>
            <person name="Yan M."/>
            <person name="Daum C."/>
            <person name="Ng V."/>
            <person name="Clum A."/>
            <person name="Steindorff A."/>
            <person name="Ohm R.A."/>
            <person name="Martin F."/>
            <person name="Silar P."/>
            <person name="Natvig D.O."/>
            <person name="Lalanne C."/>
            <person name="Gautier V."/>
            <person name="Ament-Velasquez S.L."/>
            <person name="Kruys A."/>
            <person name="Hutchinson M.I."/>
            <person name="Powell A.J."/>
            <person name="Barry K."/>
            <person name="Miller A.N."/>
            <person name="Grigoriev I.V."/>
            <person name="Debuchy R."/>
            <person name="Gladieux P."/>
            <person name="Hiltunen Thoren M."/>
            <person name="Johannesson H."/>
        </authorList>
    </citation>
    <scope>NUCLEOTIDE SEQUENCE</scope>
    <source>
        <strain evidence="2">CBS 955.72</strain>
    </source>
</reference>
<feature type="chain" id="PRO_5042555495" evidence="1">
    <location>
        <begin position="27"/>
        <end position="272"/>
    </location>
</feature>
<dbReference type="EMBL" id="JAUIQD010000002">
    <property type="protein sequence ID" value="KAK3359814.1"/>
    <property type="molecule type" value="Genomic_DNA"/>
</dbReference>
<evidence type="ECO:0000313" key="3">
    <source>
        <dbReference type="Proteomes" id="UP001275084"/>
    </source>
</evidence>
<keyword evidence="1" id="KW-0732">Signal</keyword>
<evidence type="ECO:0000313" key="2">
    <source>
        <dbReference type="EMBL" id="KAK3359814.1"/>
    </source>
</evidence>
<accession>A0AAJ0HQX1</accession>
<reference evidence="2" key="2">
    <citation type="submission" date="2023-06" db="EMBL/GenBank/DDBJ databases">
        <authorList>
            <consortium name="Lawrence Berkeley National Laboratory"/>
            <person name="Haridas S."/>
            <person name="Hensen N."/>
            <person name="Bonometti L."/>
            <person name="Westerberg I."/>
            <person name="Brannstrom I.O."/>
            <person name="Guillou S."/>
            <person name="Cros-Aarteil S."/>
            <person name="Calhoun S."/>
            <person name="Kuo A."/>
            <person name="Mondo S."/>
            <person name="Pangilinan J."/>
            <person name="Riley R."/>
            <person name="Labutti K."/>
            <person name="Andreopoulos B."/>
            <person name="Lipzen A."/>
            <person name="Chen C."/>
            <person name="Yanf M."/>
            <person name="Daum C."/>
            <person name="Ng V."/>
            <person name="Clum A."/>
            <person name="Steindorff A."/>
            <person name="Ohm R."/>
            <person name="Martin F."/>
            <person name="Silar P."/>
            <person name="Natvig D."/>
            <person name="Lalanne C."/>
            <person name="Gautier V."/>
            <person name="Ament-Velasquez S.L."/>
            <person name="Kruys A."/>
            <person name="Hutchinson M.I."/>
            <person name="Powell A.J."/>
            <person name="Barry K."/>
            <person name="Miller A.N."/>
            <person name="Grigoriev I.V."/>
            <person name="Debuchy R."/>
            <person name="Gladieux P."/>
            <person name="Thoren M.H."/>
            <person name="Johannesson H."/>
        </authorList>
    </citation>
    <scope>NUCLEOTIDE SEQUENCE</scope>
    <source>
        <strain evidence="2">CBS 955.72</strain>
    </source>
</reference>
<evidence type="ECO:0000256" key="1">
    <source>
        <dbReference type="SAM" id="SignalP"/>
    </source>
</evidence>
<feature type="signal peptide" evidence="1">
    <location>
        <begin position="1"/>
        <end position="26"/>
    </location>
</feature>